<dbReference type="AlphaFoldDB" id="A0A1G9FTX6"/>
<accession>A0A1G9FTX6</accession>
<dbReference type="SUPFAM" id="SSF82861">
    <property type="entry name" value="Mechanosensitive channel protein MscS (YggB), transmembrane region"/>
    <property type="match status" value="1"/>
</dbReference>
<dbReference type="PANTHER" id="PTHR30221:SF1">
    <property type="entry name" value="SMALL-CONDUCTANCE MECHANOSENSITIVE CHANNEL"/>
    <property type="match status" value="1"/>
</dbReference>
<dbReference type="InterPro" id="IPR008910">
    <property type="entry name" value="MSC_TM_helix"/>
</dbReference>
<evidence type="ECO:0000259" key="8">
    <source>
        <dbReference type="Pfam" id="PF00924"/>
    </source>
</evidence>
<dbReference type="InterPro" id="IPR010920">
    <property type="entry name" value="LSM_dom_sf"/>
</dbReference>
<sequence length="300" mass="32618">MNATDGIVSKILVDTSLDEQLGFLNPDFLRDLFEQGIGFVSLYGLRLIVALLVLFVGRIASRQISNLIKRVMLKAKVDDILTSFIQNIVYYIMLAAFVVAALGQAGINITSFLAVLGAAGLAVGLALKDTLSNFAAGVMLIVLRLFKKGDYVTIAGTSGTVQTLSAFYTELSTPDNQKVVVPNSSILNAVIVNTTANKTRRIDLVIGIGYEDDIPKAKAILAEILAGDKRLLKDPKPAIVVGELGNSSVDLLVRPWVRTSDYWAVRWDLLEGIKITFDKAGISIPYPQTDVHLYTEEKES</sequence>
<dbReference type="Pfam" id="PF00924">
    <property type="entry name" value="MS_channel_2nd"/>
    <property type="match status" value="1"/>
</dbReference>
<dbReference type="GO" id="GO:0008381">
    <property type="term" value="F:mechanosensitive monoatomic ion channel activity"/>
    <property type="evidence" value="ECO:0007669"/>
    <property type="project" value="InterPro"/>
</dbReference>
<protein>
    <submittedName>
        <fullName evidence="11">Small conductance mechanosensitive channel</fullName>
    </submittedName>
</protein>
<evidence type="ECO:0000256" key="7">
    <source>
        <dbReference type="SAM" id="Phobius"/>
    </source>
</evidence>
<dbReference type="InterPro" id="IPR006686">
    <property type="entry name" value="MscS_channel_CS"/>
</dbReference>
<keyword evidence="5 7" id="KW-1133">Transmembrane helix</keyword>
<proteinExistence type="inferred from homology"/>
<dbReference type="InterPro" id="IPR049278">
    <property type="entry name" value="MS_channel_C"/>
</dbReference>
<feature type="transmembrane region" description="Helical" evidence="7">
    <location>
        <begin position="109"/>
        <end position="127"/>
    </location>
</feature>
<dbReference type="RefSeq" id="WP_092160068.1">
    <property type="nucleotide sequence ID" value="NZ_FNGA01000002.1"/>
</dbReference>
<dbReference type="SUPFAM" id="SSF50182">
    <property type="entry name" value="Sm-like ribonucleoproteins"/>
    <property type="match status" value="1"/>
</dbReference>
<dbReference type="Gene3D" id="1.10.287.1260">
    <property type="match status" value="1"/>
</dbReference>
<feature type="transmembrane region" description="Helical" evidence="7">
    <location>
        <begin position="80"/>
        <end position="103"/>
    </location>
</feature>
<dbReference type="Gene3D" id="3.30.70.100">
    <property type="match status" value="1"/>
</dbReference>
<keyword evidence="3" id="KW-1003">Cell membrane</keyword>
<dbReference type="InterPro" id="IPR023408">
    <property type="entry name" value="MscS_beta-dom_sf"/>
</dbReference>
<evidence type="ECO:0000256" key="6">
    <source>
        <dbReference type="ARBA" id="ARBA00023136"/>
    </source>
</evidence>
<dbReference type="GO" id="GO:0005886">
    <property type="term" value="C:plasma membrane"/>
    <property type="evidence" value="ECO:0007669"/>
    <property type="project" value="UniProtKB-SubCell"/>
</dbReference>
<dbReference type="STRING" id="246191.SAMN05660337_1694"/>
<feature type="domain" description="Mechanosensitive ion channel MscS C-terminal" evidence="9">
    <location>
        <begin position="202"/>
        <end position="284"/>
    </location>
</feature>
<dbReference type="Pfam" id="PF21088">
    <property type="entry name" value="MS_channel_1st"/>
    <property type="match status" value="1"/>
</dbReference>
<gene>
    <name evidence="11" type="ORF">SAMN05660337_1694</name>
</gene>
<dbReference type="Pfam" id="PF21082">
    <property type="entry name" value="MS_channel_3rd"/>
    <property type="match status" value="1"/>
</dbReference>
<comment type="similarity">
    <text evidence="2">Belongs to the MscS (TC 1.A.23) family.</text>
</comment>
<keyword evidence="12" id="KW-1185">Reference proteome</keyword>
<feature type="domain" description="Mechanosensitive ion channel MscS" evidence="8">
    <location>
        <begin position="129"/>
        <end position="195"/>
    </location>
</feature>
<dbReference type="EMBL" id="FNGA01000002">
    <property type="protein sequence ID" value="SDK91603.1"/>
    <property type="molecule type" value="Genomic_DNA"/>
</dbReference>
<evidence type="ECO:0000256" key="1">
    <source>
        <dbReference type="ARBA" id="ARBA00004651"/>
    </source>
</evidence>
<evidence type="ECO:0000259" key="10">
    <source>
        <dbReference type="Pfam" id="PF21088"/>
    </source>
</evidence>
<evidence type="ECO:0000256" key="3">
    <source>
        <dbReference type="ARBA" id="ARBA00022475"/>
    </source>
</evidence>
<feature type="transmembrane region" description="Helical" evidence="7">
    <location>
        <begin position="36"/>
        <end position="59"/>
    </location>
</feature>
<dbReference type="Pfam" id="PF05552">
    <property type="entry name" value="MS_channel_1st_1"/>
    <property type="match status" value="1"/>
</dbReference>
<dbReference type="Proteomes" id="UP000199053">
    <property type="component" value="Unassembled WGS sequence"/>
</dbReference>
<dbReference type="InterPro" id="IPR011014">
    <property type="entry name" value="MscS_channel_TM-2"/>
</dbReference>
<evidence type="ECO:0000256" key="5">
    <source>
        <dbReference type="ARBA" id="ARBA00022989"/>
    </source>
</evidence>
<dbReference type="Gene3D" id="2.30.30.60">
    <property type="match status" value="1"/>
</dbReference>
<organism evidence="11 12">
    <name type="scientific">Maridesulfovibrio ferrireducens</name>
    <dbReference type="NCBI Taxonomy" id="246191"/>
    <lineage>
        <taxon>Bacteria</taxon>
        <taxon>Pseudomonadati</taxon>
        <taxon>Thermodesulfobacteriota</taxon>
        <taxon>Desulfovibrionia</taxon>
        <taxon>Desulfovibrionales</taxon>
        <taxon>Desulfovibrionaceae</taxon>
        <taxon>Maridesulfovibrio</taxon>
    </lineage>
</organism>
<evidence type="ECO:0000313" key="12">
    <source>
        <dbReference type="Proteomes" id="UP000199053"/>
    </source>
</evidence>
<keyword evidence="4 7" id="KW-0812">Transmembrane</keyword>
<dbReference type="SUPFAM" id="SSF82689">
    <property type="entry name" value="Mechanosensitive channel protein MscS (YggB), C-terminal domain"/>
    <property type="match status" value="1"/>
</dbReference>
<dbReference type="InterPro" id="IPR045275">
    <property type="entry name" value="MscS_archaea/bacteria_type"/>
</dbReference>
<feature type="domain" description="Mechanosensitive ion channel transmembrane helices 2/3" evidence="10">
    <location>
        <begin position="87"/>
        <end position="128"/>
    </location>
</feature>
<evidence type="ECO:0000256" key="4">
    <source>
        <dbReference type="ARBA" id="ARBA00022692"/>
    </source>
</evidence>
<dbReference type="PANTHER" id="PTHR30221">
    <property type="entry name" value="SMALL-CONDUCTANCE MECHANOSENSITIVE CHANNEL"/>
    <property type="match status" value="1"/>
</dbReference>
<evidence type="ECO:0000313" key="11">
    <source>
        <dbReference type="EMBL" id="SDK91603.1"/>
    </source>
</evidence>
<keyword evidence="6 7" id="KW-0472">Membrane</keyword>
<dbReference type="InterPro" id="IPR011066">
    <property type="entry name" value="MscS_channel_C_sf"/>
</dbReference>
<name>A0A1G9FTX6_9BACT</name>
<dbReference type="InterPro" id="IPR006685">
    <property type="entry name" value="MscS_channel_2nd"/>
</dbReference>
<comment type="subcellular location">
    <subcellularLocation>
        <location evidence="1">Cell membrane</location>
        <topology evidence="1">Multi-pass membrane protein</topology>
    </subcellularLocation>
</comment>
<evidence type="ECO:0000259" key="9">
    <source>
        <dbReference type="Pfam" id="PF21082"/>
    </source>
</evidence>
<reference evidence="12" key="1">
    <citation type="submission" date="2016-10" db="EMBL/GenBank/DDBJ databases">
        <authorList>
            <person name="Varghese N."/>
            <person name="Submissions S."/>
        </authorList>
    </citation>
    <scope>NUCLEOTIDE SEQUENCE [LARGE SCALE GENOMIC DNA]</scope>
    <source>
        <strain evidence="12">DSM 16995</strain>
    </source>
</reference>
<dbReference type="PROSITE" id="PS01246">
    <property type="entry name" value="UPF0003"/>
    <property type="match status" value="1"/>
</dbReference>
<dbReference type="OrthoDB" id="9784565at2"/>
<evidence type="ECO:0000256" key="2">
    <source>
        <dbReference type="ARBA" id="ARBA00008017"/>
    </source>
</evidence>
<dbReference type="InterPro" id="IPR049142">
    <property type="entry name" value="MS_channel_1st"/>
</dbReference>